<dbReference type="Pfam" id="PF07690">
    <property type="entry name" value="MFS_1"/>
    <property type="match status" value="1"/>
</dbReference>
<dbReference type="InterPro" id="IPR011701">
    <property type="entry name" value="MFS"/>
</dbReference>
<accession>A0A4S9A1V1</accession>
<sequence length="515" mass="56665">MATMDDTKQSAGIAQSDLSAKSPFPVTRDAALLYLQEHKTEDNQYLHRDEAFMRTLKRKIDLRVILFLMFCYVMNFLDKILLNYGNVMGLAKSLHLKGNNFADAGSTFFFAVLCFSIPNVFLLQRIPAAKFLSFTLFAWGIATACVAAAKGYNSLIAARVFCGIFESGIPPSLMLMSSQWYTRREQSSRFALWYLGIGLGQVLGGLISWAFQHVSPNASIESWRLMFIAIGLITLVVAITIFLMVPDTPMAARFLTPNEKVALLEHVKENQTGIENTHFSWAQILEALLDPQVLGLFAIIFLQGTGGGVITTFSATIIKSYGYTSRRTALLNMGSGAVTMTSTLICGYGVRFLGHRWFFIILITIPSLIGAALMAWLPHSQQSGALAGVYLVNTFVGSTPIIYQWLTANVAGHTKRTYASVLINMGFAAGNIIGPKTFRAQDAPEYHTAKVSMVATQSAVVVVCLLLMVFYSLKNIRRAKAQYAVDETSDSVEIADEKAYAGQTDGVNKPFVYVL</sequence>
<dbReference type="Proteomes" id="UP000308802">
    <property type="component" value="Unassembled WGS sequence"/>
</dbReference>
<dbReference type="GO" id="GO:0022857">
    <property type="term" value="F:transmembrane transporter activity"/>
    <property type="evidence" value="ECO:0007669"/>
    <property type="project" value="InterPro"/>
</dbReference>
<feature type="transmembrane region" description="Helical" evidence="7">
    <location>
        <begin position="383"/>
        <end position="406"/>
    </location>
</feature>
<feature type="transmembrane region" description="Helical" evidence="7">
    <location>
        <begin position="357"/>
        <end position="377"/>
    </location>
</feature>
<feature type="transmembrane region" description="Helical" evidence="7">
    <location>
        <begin position="223"/>
        <end position="245"/>
    </location>
</feature>
<keyword evidence="5 7" id="KW-0472">Membrane</keyword>
<evidence type="ECO:0000256" key="3">
    <source>
        <dbReference type="ARBA" id="ARBA00022692"/>
    </source>
</evidence>
<feature type="transmembrane region" description="Helical" evidence="7">
    <location>
        <begin position="454"/>
        <end position="473"/>
    </location>
</feature>
<feature type="transmembrane region" description="Helical" evidence="7">
    <location>
        <begin position="418"/>
        <end position="434"/>
    </location>
</feature>
<keyword evidence="3 7" id="KW-0812">Transmembrane</keyword>
<organism evidence="9 10">
    <name type="scientific">Aureobasidium pullulans</name>
    <name type="common">Black yeast</name>
    <name type="synonym">Pullularia pullulans</name>
    <dbReference type="NCBI Taxonomy" id="5580"/>
    <lineage>
        <taxon>Eukaryota</taxon>
        <taxon>Fungi</taxon>
        <taxon>Dikarya</taxon>
        <taxon>Ascomycota</taxon>
        <taxon>Pezizomycotina</taxon>
        <taxon>Dothideomycetes</taxon>
        <taxon>Dothideomycetidae</taxon>
        <taxon>Dothideales</taxon>
        <taxon>Saccotheciaceae</taxon>
        <taxon>Aureobasidium</taxon>
    </lineage>
</organism>
<feature type="transmembrane region" description="Helical" evidence="7">
    <location>
        <begin position="131"/>
        <end position="149"/>
    </location>
</feature>
<protein>
    <submittedName>
        <fullName evidence="9">Putative MFS transporter</fullName>
    </submittedName>
</protein>
<dbReference type="EMBL" id="QZAO01000203">
    <property type="protein sequence ID" value="THW72864.1"/>
    <property type="molecule type" value="Genomic_DNA"/>
</dbReference>
<evidence type="ECO:0000256" key="4">
    <source>
        <dbReference type="ARBA" id="ARBA00022989"/>
    </source>
</evidence>
<dbReference type="PANTHER" id="PTHR43791">
    <property type="entry name" value="PERMEASE-RELATED"/>
    <property type="match status" value="1"/>
</dbReference>
<dbReference type="PANTHER" id="PTHR43791:SF40">
    <property type="entry name" value="THIAMINE PATHWAY TRANSPORTER THI73"/>
    <property type="match status" value="1"/>
</dbReference>
<comment type="similarity">
    <text evidence="6">Belongs to the major facilitator superfamily. Allantoate permease family.</text>
</comment>
<evidence type="ECO:0000256" key="2">
    <source>
        <dbReference type="ARBA" id="ARBA00022448"/>
    </source>
</evidence>
<comment type="caution">
    <text evidence="9">The sequence shown here is derived from an EMBL/GenBank/DDBJ whole genome shotgun (WGS) entry which is preliminary data.</text>
</comment>
<evidence type="ECO:0000256" key="6">
    <source>
        <dbReference type="ARBA" id="ARBA00037968"/>
    </source>
</evidence>
<reference evidence="9 10" key="1">
    <citation type="submission" date="2018-10" db="EMBL/GenBank/DDBJ databases">
        <title>Fifty Aureobasidium pullulans genomes reveal a recombining polyextremotolerant generalist.</title>
        <authorList>
            <person name="Gostincar C."/>
            <person name="Turk M."/>
            <person name="Zajc J."/>
            <person name="Gunde-Cimerman N."/>
        </authorList>
    </citation>
    <scope>NUCLEOTIDE SEQUENCE [LARGE SCALE GENOMIC DNA]</scope>
    <source>
        <strain evidence="9 10">EXF-10659</strain>
    </source>
</reference>
<feature type="domain" description="Major facilitator superfamily (MFS) profile" evidence="8">
    <location>
        <begin position="64"/>
        <end position="476"/>
    </location>
</feature>
<evidence type="ECO:0000256" key="1">
    <source>
        <dbReference type="ARBA" id="ARBA00004141"/>
    </source>
</evidence>
<feature type="transmembrane region" description="Helical" evidence="7">
    <location>
        <begin position="155"/>
        <end position="178"/>
    </location>
</feature>
<gene>
    <name evidence="9" type="ORF">D6D19_06148</name>
</gene>
<dbReference type="GO" id="GO:0016020">
    <property type="term" value="C:membrane"/>
    <property type="evidence" value="ECO:0007669"/>
    <property type="project" value="UniProtKB-SubCell"/>
</dbReference>
<evidence type="ECO:0000313" key="9">
    <source>
        <dbReference type="EMBL" id="THW72864.1"/>
    </source>
</evidence>
<dbReference type="AlphaFoldDB" id="A0A4S9A1V1"/>
<feature type="transmembrane region" description="Helical" evidence="7">
    <location>
        <begin position="104"/>
        <end position="124"/>
    </location>
</feature>
<comment type="subcellular location">
    <subcellularLocation>
        <location evidence="1">Membrane</location>
        <topology evidence="1">Multi-pass membrane protein</topology>
    </subcellularLocation>
</comment>
<evidence type="ECO:0000256" key="5">
    <source>
        <dbReference type="ARBA" id="ARBA00023136"/>
    </source>
</evidence>
<dbReference type="InterPro" id="IPR036259">
    <property type="entry name" value="MFS_trans_sf"/>
</dbReference>
<evidence type="ECO:0000256" key="7">
    <source>
        <dbReference type="SAM" id="Phobius"/>
    </source>
</evidence>
<feature type="transmembrane region" description="Helical" evidence="7">
    <location>
        <begin position="190"/>
        <end position="211"/>
    </location>
</feature>
<dbReference type="Gene3D" id="1.20.1250.20">
    <property type="entry name" value="MFS general substrate transporter like domains"/>
    <property type="match status" value="2"/>
</dbReference>
<feature type="transmembrane region" description="Helical" evidence="7">
    <location>
        <begin position="293"/>
        <end position="318"/>
    </location>
</feature>
<evidence type="ECO:0000259" key="8">
    <source>
        <dbReference type="PROSITE" id="PS50850"/>
    </source>
</evidence>
<keyword evidence="4 7" id="KW-1133">Transmembrane helix</keyword>
<dbReference type="FunFam" id="1.20.1250.20:FF:000064">
    <property type="entry name" value="MFS allantoate transporter"/>
    <property type="match status" value="1"/>
</dbReference>
<dbReference type="PROSITE" id="PS50850">
    <property type="entry name" value="MFS"/>
    <property type="match status" value="1"/>
</dbReference>
<name>A0A4S9A1V1_AURPU</name>
<keyword evidence="2" id="KW-0813">Transport</keyword>
<evidence type="ECO:0000313" key="10">
    <source>
        <dbReference type="Proteomes" id="UP000308802"/>
    </source>
</evidence>
<dbReference type="SUPFAM" id="SSF103473">
    <property type="entry name" value="MFS general substrate transporter"/>
    <property type="match status" value="1"/>
</dbReference>
<proteinExistence type="inferred from homology"/>
<feature type="transmembrane region" description="Helical" evidence="7">
    <location>
        <begin position="330"/>
        <end position="350"/>
    </location>
</feature>
<dbReference type="InterPro" id="IPR020846">
    <property type="entry name" value="MFS_dom"/>
</dbReference>
<feature type="transmembrane region" description="Helical" evidence="7">
    <location>
        <begin position="64"/>
        <end position="84"/>
    </location>
</feature>